<dbReference type="EMBL" id="BKCJ010509998">
    <property type="protein sequence ID" value="GFA89857.1"/>
    <property type="molecule type" value="Genomic_DNA"/>
</dbReference>
<name>A0A699KI75_TANCI</name>
<dbReference type="AlphaFoldDB" id="A0A699KI75"/>
<proteinExistence type="predicted"/>
<sequence>MALPEDHLAKFHKMADAKEMREAIKSRFGGNDESKKMQKYLLKQQFEEIHDSGVSHKDANQKFLRSIPSSWSQVPLIMRTKPVLDTLSFNDLYNNLRVFERDVKGTTASSSNIQNVAFVSADNTSSTNDVKTAYSVTSPYINDDDMEEMDLKWQGTLLETAELKGTKIAEEEMLGTMNIRLETMVEDLHTRMIQKLWLPLMERILIEALKEKEDLKTKFENWQNSSKKLSRLLNTQMSANDKFGLRYEDYRYGSILSYENEVLQCVFMNKASDLEDTSCNDRYADGMHAVPPPITGNYMPSGPDVEIDYFKVTYGLKQTSADESDFEPSEYAFCESDSSIETSTS</sequence>
<feature type="non-terminal residue" evidence="1">
    <location>
        <position position="345"/>
    </location>
</feature>
<accession>A0A699KI75</accession>
<reference evidence="1" key="1">
    <citation type="journal article" date="2019" name="Sci. Rep.">
        <title>Draft genome of Tanacetum cinerariifolium, the natural source of mosquito coil.</title>
        <authorList>
            <person name="Yamashiro T."/>
            <person name="Shiraishi A."/>
            <person name="Satake H."/>
            <person name="Nakayama K."/>
        </authorList>
    </citation>
    <scope>NUCLEOTIDE SEQUENCE</scope>
</reference>
<organism evidence="1">
    <name type="scientific">Tanacetum cinerariifolium</name>
    <name type="common">Dalmatian daisy</name>
    <name type="synonym">Chrysanthemum cinerariifolium</name>
    <dbReference type="NCBI Taxonomy" id="118510"/>
    <lineage>
        <taxon>Eukaryota</taxon>
        <taxon>Viridiplantae</taxon>
        <taxon>Streptophyta</taxon>
        <taxon>Embryophyta</taxon>
        <taxon>Tracheophyta</taxon>
        <taxon>Spermatophyta</taxon>
        <taxon>Magnoliopsida</taxon>
        <taxon>eudicotyledons</taxon>
        <taxon>Gunneridae</taxon>
        <taxon>Pentapetalae</taxon>
        <taxon>asterids</taxon>
        <taxon>campanulids</taxon>
        <taxon>Asterales</taxon>
        <taxon>Asteraceae</taxon>
        <taxon>Asteroideae</taxon>
        <taxon>Anthemideae</taxon>
        <taxon>Anthemidinae</taxon>
        <taxon>Tanacetum</taxon>
    </lineage>
</organism>
<gene>
    <name evidence="1" type="ORF">Tci_661829</name>
</gene>
<evidence type="ECO:0000313" key="1">
    <source>
        <dbReference type="EMBL" id="GFA89857.1"/>
    </source>
</evidence>
<comment type="caution">
    <text evidence="1">The sequence shown here is derived from an EMBL/GenBank/DDBJ whole genome shotgun (WGS) entry which is preliminary data.</text>
</comment>
<protein>
    <submittedName>
        <fullName evidence="1">Ribonuclease H-like domain-containing protein</fullName>
    </submittedName>
</protein>